<name>A0AAV9MU53_9EURO</name>
<proteinExistence type="predicted"/>
<accession>A0AAV9MU53</accession>
<evidence type="ECO:0008006" key="4">
    <source>
        <dbReference type="Google" id="ProtNLM"/>
    </source>
</evidence>
<sequence>MVDTLKSIHLYTSSTVDPIWSTGLGEKGQHDLKTLCNALMLEGRILPPKLSDEDYLLILLVLLSTINTLQCSLGPLTSAASSIRLRSTRISGQDQHELHDALGQGMTTQAPNATPPNPHVPFTTDRDYNDLKVRLSNSLTMWQTSFAARATQTLGTAKDAPPQTYSMMALLHLARILLEGGPAMYVVPSLAGYTAEPYETLPASVLRPCSPHKIGIFFSDDAVQSAVKILEAVEDAQNTLSEADSASKPGVTVCPMWYPLALFYGALVLWGRLEEEGLATATTRRSSNRPLFSSRRILQGFHTALKAIEQDWDCARHMAAIVKSLIR</sequence>
<evidence type="ECO:0000256" key="1">
    <source>
        <dbReference type="SAM" id="MobiDB-lite"/>
    </source>
</evidence>
<comment type="caution">
    <text evidence="2">The sequence shown here is derived from an EMBL/GenBank/DDBJ whole genome shotgun (WGS) entry which is preliminary data.</text>
</comment>
<dbReference type="GeneID" id="89977638"/>
<dbReference type="RefSeq" id="XP_064700782.1">
    <property type="nucleotide sequence ID" value="XM_064853019.1"/>
</dbReference>
<evidence type="ECO:0000313" key="3">
    <source>
        <dbReference type="Proteomes" id="UP001358417"/>
    </source>
</evidence>
<feature type="region of interest" description="Disordered" evidence="1">
    <location>
        <begin position="105"/>
        <end position="125"/>
    </location>
</feature>
<gene>
    <name evidence="2" type="ORF">LTR84_009479</name>
</gene>
<protein>
    <recommendedName>
        <fullName evidence="4">Transcription factor domain-containing protein</fullName>
    </recommendedName>
</protein>
<dbReference type="Proteomes" id="UP001358417">
    <property type="component" value="Unassembled WGS sequence"/>
</dbReference>
<keyword evidence="3" id="KW-1185">Reference proteome</keyword>
<reference evidence="2 3" key="1">
    <citation type="submission" date="2023-08" db="EMBL/GenBank/DDBJ databases">
        <title>Black Yeasts Isolated from many extreme environments.</title>
        <authorList>
            <person name="Coleine C."/>
            <person name="Stajich J.E."/>
            <person name="Selbmann L."/>
        </authorList>
    </citation>
    <scope>NUCLEOTIDE SEQUENCE [LARGE SCALE GENOMIC DNA]</scope>
    <source>
        <strain evidence="2 3">CCFEE 5792</strain>
    </source>
</reference>
<evidence type="ECO:0000313" key="2">
    <source>
        <dbReference type="EMBL" id="KAK5045146.1"/>
    </source>
</evidence>
<dbReference type="AlphaFoldDB" id="A0AAV9MU53"/>
<organism evidence="2 3">
    <name type="scientific">Exophiala bonariae</name>
    <dbReference type="NCBI Taxonomy" id="1690606"/>
    <lineage>
        <taxon>Eukaryota</taxon>
        <taxon>Fungi</taxon>
        <taxon>Dikarya</taxon>
        <taxon>Ascomycota</taxon>
        <taxon>Pezizomycotina</taxon>
        <taxon>Eurotiomycetes</taxon>
        <taxon>Chaetothyriomycetidae</taxon>
        <taxon>Chaetothyriales</taxon>
        <taxon>Herpotrichiellaceae</taxon>
        <taxon>Exophiala</taxon>
    </lineage>
</organism>
<dbReference type="EMBL" id="JAVRRD010000039">
    <property type="protein sequence ID" value="KAK5045146.1"/>
    <property type="molecule type" value="Genomic_DNA"/>
</dbReference>